<evidence type="ECO:0000313" key="2">
    <source>
        <dbReference type="Proteomes" id="UP000049983"/>
    </source>
</evidence>
<name>A0A0M7AS91_9HYPH</name>
<dbReference type="EMBL" id="CXWC01000013">
    <property type="protein sequence ID" value="CTQ77312.1"/>
    <property type="molecule type" value="Genomic_DNA"/>
</dbReference>
<gene>
    <name evidence="1" type="ORF">LA5096_05091</name>
</gene>
<evidence type="ECO:0000313" key="1">
    <source>
        <dbReference type="EMBL" id="CTQ77312.1"/>
    </source>
</evidence>
<dbReference type="Proteomes" id="UP000049983">
    <property type="component" value="Unassembled WGS sequence"/>
</dbReference>
<proteinExistence type="predicted"/>
<dbReference type="AlphaFoldDB" id="A0A0M7AS91"/>
<keyword evidence="2" id="KW-1185">Reference proteome</keyword>
<protein>
    <submittedName>
        <fullName evidence="1">Uncharacterized protein</fullName>
    </submittedName>
</protein>
<organism evidence="1 2">
    <name type="scientific">Roseibium album</name>
    <dbReference type="NCBI Taxonomy" id="311410"/>
    <lineage>
        <taxon>Bacteria</taxon>
        <taxon>Pseudomonadati</taxon>
        <taxon>Pseudomonadota</taxon>
        <taxon>Alphaproteobacteria</taxon>
        <taxon>Hyphomicrobiales</taxon>
        <taxon>Stappiaceae</taxon>
        <taxon>Roseibium</taxon>
    </lineage>
</organism>
<accession>A0A0M7AS91</accession>
<sequence length="81" mass="9026">MRRTLSNASLPVIVSQLVRENGLASTGFSAIRLDCHSHLVSTLCSLSWFTCQFGFRLILREHLFINAAPRALHTIPGVWSC</sequence>
<reference evidence="2" key="1">
    <citation type="submission" date="2015-07" db="EMBL/GenBank/DDBJ databases">
        <authorList>
            <person name="Rodrigo-Torres Lidia"/>
            <person name="Arahal R.David."/>
        </authorList>
    </citation>
    <scope>NUCLEOTIDE SEQUENCE [LARGE SCALE GENOMIC DNA]</scope>
    <source>
        <strain evidence="2">CECT 5096</strain>
    </source>
</reference>